<evidence type="ECO:0000256" key="2">
    <source>
        <dbReference type="ARBA" id="ARBA00023128"/>
    </source>
</evidence>
<dbReference type="OrthoDB" id="74240at2759"/>
<evidence type="ECO:0000313" key="4">
    <source>
        <dbReference type="EMBL" id="KIK94863.1"/>
    </source>
</evidence>
<dbReference type="Proteomes" id="UP000054538">
    <property type="component" value="Unassembled WGS sequence"/>
</dbReference>
<keyword evidence="5" id="KW-1185">Reference proteome</keyword>
<dbReference type="AlphaFoldDB" id="A0A0D0DQP5"/>
<proteinExistence type="predicted"/>
<dbReference type="InParanoid" id="A0A0D0DQP5"/>
<comment type="subcellular location">
    <subcellularLocation>
        <location evidence="1">Mitochondrion</location>
    </subcellularLocation>
</comment>
<keyword evidence="2" id="KW-0496">Mitochondrion</keyword>
<reference evidence="4 5" key="1">
    <citation type="submission" date="2014-04" db="EMBL/GenBank/DDBJ databases">
        <authorList>
            <consortium name="DOE Joint Genome Institute"/>
            <person name="Kuo A."/>
            <person name="Kohler A."/>
            <person name="Jargeat P."/>
            <person name="Nagy L.G."/>
            <person name="Floudas D."/>
            <person name="Copeland A."/>
            <person name="Barry K.W."/>
            <person name="Cichocki N."/>
            <person name="Veneault-Fourrey C."/>
            <person name="LaButti K."/>
            <person name="Lindquist E.A."/>
            <person name="Lipzen A."/>
            <person name="Lundell T."/>
            <person name="Morin E."/>
            <person name="Murat C."/>
            <person name="Sun H."/>
            <person name="Tunlid A."/>
            <person name="Henrissat B."/>
            <person name="Grigoriev I.V."/>
            <person name="Hibbett D.S."/>
            <person name="Martin F."/>
            <person name="Nordberg H.P."/>
            <person name="Cantor M.N."/>
            <person name="Hua S.X."/>
        </authorList>
    </citation>
    <scope>NUCLEOTIDE SEQUENCE [LARGE SCALE GENOMIC DNA]</scope>
    <source>
        <strain evidence="4 5">Ve08.2h10</strain>
    </source>
</reference>
<organism evidence="4 5">
    <name type="scientific">Paxillus rubicundulus Ve08.2h10</name>
    <dbReference type="NCBI Taxonomy" id="930991"/>
    <lineage>
        <taxon>Eukaryota</taxon>
        <taxon>Fungi</taxon>
        <taxon>Dikarya</taxon>
        <taxon>Basidiomycota</taxon>
        <taxon>Agaricomycotina</taxon>
        <taxon>Agaricomycetes</taxon>
        <taxon>Agaricomycetidae</taxon>
        <taxon>Boletales</taxon>
        <taxon>Paxilineae</taxon>
        <taxon>Paxillaceae</taxon>
        <taxon>Paxillus</taxon>
    </lineage>
</organism>
<dbReference type="PANTHER" id="PTHR13675:SF0">
    <property type="entry name" value="LYR MOTIF-CONTAINING PROTEIN 2"/>
    <property type="match status" value="1"/>
</dbReference>
<dbReference type="Pfam" id="PF05347">
    <property type="entry name" value="Complex1_LYR"/>
    <property type="match status" value="1"/>
</dbReference>
<evidence type="ECO:0000313" key="5">
    <source>
        <dbReference type="Proteomes" id="UP000054538"/>
    </source>
</evidence>
<evidence type="ECO:0000259" key="3">
    <source>
        <dbReference type="Pfam" id="PF05347"/>
    </source>
</evidence>
<dbReference type="PANTHER" id="PTHR13675">
    <property type="entry name" value="LYR MOTIF-CONTAINING PROTEIN 2"/>
    <property type="match status" value="1"/>
</dbReference>
<gene>
    <name evidence="4" type="ORF">PAXRUDRAFT_141957</name>
</gene>
<feature type="domain" description="Complex 1 LYR protein" evidence="3">
    <location>
        <begin position="11"/>
        <end position="62"/>
    </location>
</feature>
<dbReference type="EMBL" id="KN825079">
    <property type="protein sequence ID" value="KIK94863.1"/>
    <property type="molecule type" value="Genomic_DNA"/>
</dbReference>
<dbReference type="STRING" id="930991.A0A0D0DQP5"/>
<reference evidence="5" key="2">
    <citation type="submission" date="2015-01" db="EMBL/GenBank/DDBJ databases">
        <title>Evolutionary Origins and Diversification of the Mycorrhizal Mutualists.</title>
        <authorList>
            <consortium name="DOE Joint Genome Institute"/>
            <consortium name="Mycorrhizal Genomics Consortium"/>
            <person name="Kohler A."/>
            <person name="Kuo A."/>
            <person name="Nagy L.G."/>
            <person name="Floudas D."/>
            <person name="Copeland A."/>
            <person name="Barry K.W."/>
            <person name="Cichocki N."/>
            <person name="Veneault-Fourrey C."/>
            <person name="LaButti K."/>
            <person name="Lindquist E.A."/>
            <person name="Lipzen A."/>
            <person name="Lundell T."/>
            <person name="Morin E."/>
            <person name="Murat C."/>
            <person name="Riley R."/>
            <person name="Ohm R."/>
            <person name="Sun H."/>
            <person name="Tunlid A."/>
            <person name="Henrissat B."/>
            <person name="Grigoriev I.V."/>
            <person name="Hibbett D.S."/>
            <person name="Martin F."/>
        </authorList>
    </citation>
    <scope>NUCLEOTIDE SEQUENCE [LARGE SCALE GENOMIC DNA]</scope>
    <source>
        <strain evidence="5">Ve08.2h10</strain>
    </source>
</reference>
<protein>
    <submittedName>
        <fullName evidence="4">Unplaced genomic scaffold scaffold_257, whole genome shotgun sequence</fullName>
    </submittedName>
</protein>
<evidence type="ECO:0000256" key="1">
    <source>
        <dbReference type="ARBA" id="ARBA00004173"/>
    </source>
</evidence>
<dbReference type="InterPro" id="IPR008011">
    <property type="entry name" value="Complex1_LYR_dom"/>
</dbReference>
<sequence>MLSLKHFILQKRVLNLYRFAIRASRCIPDQQARFETIAWFRVEIERNRHLADLDAIENKLNVVMREVRQVLQSF</sequence>
<dbReference type="HOGENOM" id="CLU_151409_2_2_1"/>
<name>A0A0D0DQP5_9AGAM</name>
<accession>A0A0D0DQP5</accession>
<dbReference type="GO" id="GO:0005739">
    <property type="term" value="C:mitochondrion"/>
    <property type="evidence" value="ECO:0007669"/>
    <property type="project" value="UniProtKB-SubCell"/>
</dbReference>